<evidence type="ECO:0000313" key="2">
    <source>
        <dbReference type="Proteomes" id="UP000789525"/>
    </source>
</evidence>
<name>A0ACA9NAP7_9GLOM</name>
<feature type="non-terminal residue" evidence="1">
    <location>
        <position position="122"/>
    </location>
</feature>
<organism evidence="1 2">
    <name type="scientific">Acaulospora colombiana</name>
    <dbReference type="NCBI Taxonomy" id="27376"/>
    <lineage>
        <taxon>Eukaryota</taxon>
        <taxon>Fungi</taxon>
        <taxon>Fungi incertae sedis</taxon>
        <taxon>Mucoromycota</taxon>
        <taxon>Glomeromycotina</taxon>
        <taxon>Glomeromycetes</taxon>
        <taxon>Diversisporales</taxon>
        <taxon>Acaulosporaceae</taxon>
        <taxon>Acaulospora</taxon>
    </lineage>
</organism>
<dbReference type="EMBL" id="CAJVPT010018507">
    <property type="protein sequence ID" value="CAG8634774.1"/>
    <property type="molecule type" value="Genomic_DNA"/>
</dbReference>
<protein>
    <submittedName>
        <fullName evidence="1">3947_t:CDS:1</fullName>
    </submittedName>
</protein>
<accession>A0ACA9NAP7</accession>
<comment type="caution">
    <text evidence="1">The sequence shown here is derived from an EMBL/GenBank/DDBJ whole genome shotgun (WGS) entry which is preliminary data.</text>
</comment>
<reference evidence="1" key="1">
    <citation type="submission" date="2021-06" db="EMBL/GenBank/DDBJ databases">
        <authorList>
            <person name="Kallberg Y."/>
            <person name="Tangrot J."/>
            <person name="Rosling A."/>
        </authorList>
    </citation>
    <scope>NUCLEOTIDE SEQUENCE</scope>
    <source>
        <strain evidence="1">CL356</strain>
    </source>
</reference>
<gene>
    <name evidence="1" type="ORF">ACOLOM_LOCUS7755</name>
</gene>
<proteinExistence type="predicted"/>
<sequence>MVIDLTNCSQEKYINRLDQPCLLFSYQEVYPGILVKLQEQCWHPIIDWVQKYYEVDIKTTNGITGMQLPETKDRLKSVVEKFGNLKLSGLGLVERKLTVEEAFKATQVETISQTMKWGELED</sequence>
<keyword evidence="2" id="KW-1185">Reference proteome</keyword>
<evidence type="ECO:0000313" key="1">
    <source>
        <dbReference type="EMBL" id="CAG8634774.1"/>
    </source>
</evidence>
<dbReference type="Proteomes" id="UP000789525">
    <property type="component" value="Unassembled WGS sequence"/>
</dbReference>